<proteinExistence type="predicted"/>
<feature type="compositionally biased region" description="Low complexity" evidence="1">
    <location>
        <begin position="25"/>
        <end position="46"/>
    </location>
</feature>
<dbReference type="KEGG" id="scm:SCHCO_02663855"/>
<protein>
    <submittedName>
        <fullName evidence="2">Uncharacterized protein</fullName>
    </submittedName>
</protein>
<evidence type="ECO:0000313" key="2">
    <source>
        <dbReference type="EMBL" id="EFI99266.1"/>
    </source>
</evidence>
<dbReference type="EMBL" id="GL377304">
    <property type="protein sequence ID" value="EFI99266.1"/>
    <property type="molecule type" value="Genomic_DNA"/>
</dbReference>
<feature type="compositionally biased region" description="Low complexity" evidence="1">
    <location>
        <begin position="94"/>
        <end position="112"/>
    </location>
</feature>
<name>D8PYI6_SCHCM</name>
<feature type="region of interest" description="Disordered" evidence="1">
    <location>
        <begin position="1"/>
        <end position="48"/>
    </location>
</feature>
<dbReference type="InParanoid" id="D8PYI6"/>
<dbReference type="AlphaFoldDB" id="D8PYI6"/>
<evidence type="ECO:0000313" key="3">
    <source>
        <dbReference type="Proteomes" id="UP000007431"/>
    </source>
</evidence>
<dbReference type="VEuPathDB" id="FungiDB:SCHCODRAFT_02663855"/>
<feature type="region of interest" description="Disordered" evidence="1">
    <location>
        <begin position="78"/>
        <end position="112"/>
    </location>
</feature>
<gene>
    <name evidence="2" type="ORF">SCHCODRAFT_233082</name>
</gene>
<feature type="compositionally biased region" description="Basic residues" evidence="1">
    <location>
        <begin position="1"/>
        <end position="12"/>
    </location>
</feature>
<dbReference type="Proteomes" id="UP000007431">
    <property type="component" value="Unassembled WGS sequence"/>
</dbReference>
<sequence>MTSRKTPGRRPRAPYYASYKKRSSPDAGSAAPASAAVNASSAEAQPCLLPPGVSWEEVLEKAAAEQEAKLFELFERAKYGGKSEPSSGKDEPSSSKSEPSSGKSEPSSSKST</sequence>
<dbReference type="HOGENOM" id="CLU_2147312_0_0_1"/>
<reference evidence="2 3" key="1">
    <citation type="journal article" date="2010" name="Nat. Biotechnol.">
        <title>Genome sequence of the model mushroom Schizophyllum commune.</title>
        <authorList>
            <person name="Ohm R.A."/>
            <person name="de Jong J.F."/>
            <person name="Lugones L.G."/>
            <person name="Aerts A."/>
            <person name="Kothe E."/>
            <person name="Stajich J.E."/>
            <person name="de Vries R.P."/>
            <person name="Record E."/>
            <person name="Levasseur A."/>
            <person name="Baker S.E."/>
            <person name="Bartholomew K.A."/>
            <person name="Coutinho P.M."/>
            <person name="Erdmann S."/>
            <person name="Fowler T.J."/>
            <person name="Gathman A.C."/>
            <person name="Lombard V."/>
            <person name="Henrissat B."/>
            <person name="Knabe N."/>
            <person name="Kuees U."/>
            <person name="Lilly W.W."/>
            <person name="Lindquist E."/>
            <person name="Lucas S."/>
            <person name="Magnuson J.K."/>
            <person name="Piumi F."/>
            <person name="Raudaskoski M."/>
            <person name="Salamov A."/>
            <person name="Schmutz J."/>
            <person name="Schwarze F.W.M.R."/>
            <person name="vanKuyk P.A."/>
            <person name="Horton J.S."/>
            <person name="Grigoriev I.V."/>
            <person name="Woesten H.A.B."/>
        </authorList>
    </citation>
    <scope>NUCLEOTIDE SEQUENCE [LARGE SCALE GENOMIC DNA]</scope>
    <source>
        <strain evidence="3">H4-8 / FGSC 9210</strain>
    </source>
</reference>
<organism evidence="3">
    <name type="scientific">Schizophyllum commune (strain H4-8 / FGSC 9210)</name>
    <name type="common">Split gill fungus</name>
    <dbReference type="NCBI Taxonomy" id="578458"/>
    <lineage>
        <taxon>Eukaryota</taxon>
        <taxon>Fungi</taxon>
        <taxon>Dikarya</taxon>
        <taxon>Basidiomycota</taxon>
        <taxon>Agaricomycotina</taxon>
        <taxon>Agaricomycetes</taxon>
        <taxon>Agaricomycetidae</taxon>
        <taxon>Agaricales</taxon>
        <taxon>Schizophyllaceae</taxon>
        <taxon>Schizophyllum</taxon>
    </lineage>
</organism>
<accession>D8PYI6</accession>
<dbReference type="GeneID" id="9586155"/>
<evidence type="ECO:0000256" key="1">
    <source>
        <dbReference type="SAM" id="MobiDB-lite"/>
    </source>
</evidence>
<dbReference type="RefSeq" id="XP_003034169.1">
    <property type="nucleotide sequence ID" value="XM_003034123.1"/>
</dbReference>
<keyword evidence="3" id="KW-1185">Reference proteome</keyword>